<dbReference type="InterPro" id="IPR015797">
    <property type="entry name" value="NUDIX_hydrolase-like_dom_sf"/>
</dbReference>
<dbReference type="SUPFAM" id="SSF55811">
    <property type="entry name" value="Nudix"/>
    <property type="match status" value="1"/>
</dbReference>
<dbReference type="Gene3D" id="3.90.79.20">
    <property type="match status" value="1"/>
</dbReference>
<gene>
    <name evidence="12" type="ORF">VaNZ11_008863</name>
</gene>
<dbReference type="PANTHER" id="PTHR42904">
    <property type="entry name" value="NUDIX HYDROLASE, NUDC SUBFAMILY"/>
    <property type="match status" value="1"/>
</dbReference>
<dbReference type="InterPro" id="IPR049734">
    <property type="entry name" value="NudC-like_C"/>
</dbReference>
<comment type="similarity">
    <text evidence="3">Belongs to the Nudix hydrolase family. NudC subfamily.</text>
</comment>
<feature type="compositionally biased region" description="Low complexity" evidence="10">
    <location>
        <begin position="103"/>
        <end position="116"/>
    </location>
</feature>
<keyword evidence="7" id="KW-0460">Magnesium</keyword>
<dbReference type="Pfam" id="PF00293">
    <property type="entry name" value="NUDIX"/>
    <property type="match status" value="1"/>
</dbReference>
<dbReference type="EMBL" id="BSDZ01000023">
    <property type="protein sequence ID" value="GLI65320.1"/>
    <property type="molecule type" value="Genomic_DNA"/>
</dbReference>
<dbReference type="NCBIfam" id="NF001299">
    <property type="entry name" value="PRK00241.1"/>
    <property type="match status" value="1"/>
</dbReference>
<organism evidence="12 13">
    <name type="scientific">Volvox africanus</name>
    <dbReference type="NCBI Taxonomy" id="51714"/>
    <lineage>
        <taxon>Eukaryota</taxon>
        <taxon>Viridiplantae</taxon>
        <taxon>Chlorophyta</taxon>
        <taxon>core chlorophytes</taxon>
        <taxon>Chlorophyceae</taxon>
        <taxon>CS clade</taxon>
        <taxon>Chlamydomonadales</taxon>
        <taxon>Volvocaceae</taxon>
        <taxon>Volvox</taxon>
    </lineage>
</organism>
<accession>A0ABQ5S633</accession>
<feature type="region of interest" description="Disordered" evidence="10">
    <location>
        <begin position="439"/>
        <end position="490"/>
    </location>
</feature>
<dbReference type="CDD" id="cd03429">
    <property type="entry name" value="NUDIX_NADH_pyrophosphatase_Nudt13"/>
    <property type="match status" value="1"/>
</dbReference>
<comment type="catalytic activity">
    <reaction evidence="9">
        <text>a 5'-end NAD(+)-phospho-ribonucleoside in mRNA + H2O = a 5'-end phospho-adenosine-phospho-ribonucleoside in mRNA + beta-nicotinamide D-ribonucleotide + 2 H(+)</text>
        <dbReference type="Rhea" id="RHEA:60876"/>
        <dbReference type="Rhea" id="RHEA-COMP:15698"/>
        <dbReference type="Rhea" id="RHEA-COMP:15719"/>
        <dbReference type="ChEBI" id="CHEBI:14649"/>
        <dbReference type="ChEBI" id="CHEBI:15377"/>
        <dbReference type="ChEBI" id="CHEBI:15378"/>
        <dbReference type="ChEBI" id="CHEBI:144029"/>
        <dbReference type="ChEBI" id="CHEBI:144051"/>
    </reaction>
    <physiologicalReaction direction="left-to-right" evidence="9">
        <dbReference type="Rhea" id="RHEA:60877"/>
    </physiologicalReaction>
</comment>
<dbReference type="InterPro" id="IPR000086">
    <property type="entry name" value="NUDIX_hydrolase_dom"/>
</dbReference>
<feature type="domain" description="Nudix hydrolase" evidence="11">
    <location>
        <begin position="259"/>
        <end position="388"/>
    </location>
</feature>
<keyword evidence="6" id="KW-0378">Hydrolase</keyword>
<protein>
    <recommendedName>
        <fullName evidence="4">NAD(+) diphosphatase</fullName>
        <ecNumber evidence="4">3.6.1.22</ecNumber>
    </recommendedName>
</protein>
<evidence type="ECO:0000256" key="7">
    <source>
        <dbReference type="ARBA" id="ARBA00022842"/>
    </source>
</evidence>
<evidence type="ECO:0000256" key="1">
    <source>
        <dbReference type="ARBA" id="ARBA00001946"/>
    </source>
</evidence>
<reference evidence="12 13" key="1">
    <citation type="journal article" date="2023" name="IScience">
        <title>Expanded male sex-determining region conserved during the evolution of homothallism in the green alga Volvox.</title>
        <authorList>
            <person name="Yamamoto K."/>
            <person name="Matsuzaki R."/>
            <person name="Mahakham W."/>
            <person name="Heman W."/>
            <person name="Sekimoto H."/>
            <person name="Kawachi M."/>
            <person name="Minakuchi Y."/>
            <person name="Toyoda A."/>
            <person name="Nozaki H."/>
        </authorList>
    </citation>
    <scope>NUCLEOTIDE SEQUENCE [LARGE SCALE GENOMIC DNA]</scope>
    <source>
        <strain evidence="12 13">NIES-4468</strain>
    </source>
</reference>
<evidence type="ECO:0000256" key="9">
    <source>
        <dbReference type="ARBA" id="ARBA00023679"/>
    </source>
</evidence>
<evidence type="ECO:0000256" key="2">
    <source>
        <dbReference type="ARBA" id="ARBA00001947"/>
    </source>
</evidence>
<evidence type="ECO:0000259" key="11">
    <source>
        <dbReference type="PROSITE" id="PS51462"/>
    </source>
</evidence>
<dbReference type="EC" id="3.6.1.22" evidence="4"/>
<comment type="cofactor">
    <cofactor evidence="2">
        <name>Zn(2+)</name>
        <dbReference type="ChEBI" id="CHEBI:29105"/>
    </cofactor>
</comment>
<feature type="non-terminal residue" evidence="12">
    <location>
        <position position="1"/>
    </location>
</feature>
<keyword evidence="5" id="KW-0479">Metal-binding</keyword>
<comment type="caution">
    <text evidence="12">The sequence shown here is derived from an EMBL/GenBank/DDBJ whole genome shotgun (WGS) entry which is preliminary data.</text>
</comment>
<dbReference type="Pfam" id="PF09297">
    <property type="entry name" value="Zn_ribbon_NUD"/>
    <property type="match status" value="1"/>
</dbReference>
<feature type="compositionally biased region" description="Low complexity" evidence="10">
    <location>
        <begin position="447"/>
        <end position="459"/>
    </location>
</feature>
<evidence type="ECO:0000256" key="8">
    <source>
        <dbReference type="ARBA" id="ARBA00023027"/>
    </source>
</evidence>
<dbReference type="InterPro" id="IPR015376">
    <property type="entry name" value="Znr_NADH_PPase"/>
</dbReference>
<dbReference type="Gene3D" id="3.90.79.10">
    <property type="entry name" value="Nucleoside Triphosphate Pyrophosphohydrolase"/>
    <property type="match status" value="1"/>
</dbReference>
<evidence type="ECO:0000256" key="10">
    <source>
        <dbReference type="SAM" id="MobiDB-lite"/>
    </source>
</evidence>
<evidence type="ECO:0000256" key="6">
    <source>
        <dbReference type="ARBA" id="ARBA00022801"/>
    </source>
</evidence>
<keyword evidence="8" id="KW-0520">NAD</keyword>
<evidence type="ECO:0000256" key="4">
    <source>
        <dbReference type="ARBA" id="ARBA00012381"/>
    </source>
</evidence>
<evidence type="ECO:0000256" key="5">
    <source>
        <dbReference type="ARBA" id="ARBA00022723"/>
    </source>
</evidence>
<name>A0ABQ5S633_9CHLO</name>
<sequence>PPGAPPMASTTSGGALPKGRISMADMQSLLPVTISQQLLPPQHFSGNPLDRTYDRRLKFDGTSKSEEISLVVVAGREVCVRESSSGLRSSSSTGAAGGGTGGTNTTTTTTSGGAVSGPPAADLQALLLNATDPELDLNSESICLTWVFGDAAYQLPLYLLGQDRTERWTFALDVSDCRTGFMEFLRDTCSLGAGVGLSDLRAVLPQLSRDAAAIAGQATALSQWHQSHKFCPRCGAPTAPVEAGLRRQCTSAPHHKLYPRTDPVVIMLVESPDGRRALLGRNKKFTPGMYTCLSGFVDQCESVEEAVRREVFEESRVLVAQVAVVGSQPWPIGRYGGCELMLGCMAKARSYEVLVNMDQMEDVQWYDKDELRAAVEMYDVMGAPSEADAVAEPPMSVAQLQEHSLEQLGFFIPPPLAIAHHLIRTWALHEGPWFPTAGGVGGGGAANGSHSHPHGYPHSVPMSTAVTDGSIFTPGAQGQGQGQPGGVQEPVMYARGRL</sequence>
<dbReference type="InterPro" id="IPR020084">
    <property type="entry name" value="NUDIX_hydrolase_CS"/>
</dbReference>
<evidence type="ECO:0000313" key="13">
    <source>
        <dbReference type="Proteomes" id="UP001165090"/>
    </source>
</evidence>
<evidence type="ECO:0000313" key="12">
    <source>
        <dbReference type="EMBL" id="GLI65320.1"/>
    </source>
</evidence>
<dbReference type="PROSITE" id="PS00893">
    <property type="entry name" value="NUDIX_BOX"/>
    <property type="match status" value="1"/>
</dbReference>
<proteinExistence type="inferred from homology"/>
<dbReference type="PROSITE" id="PS51462">
    <property type="entry name" value="NUDIX"/>
    <property type="match status" value="1"/>
</dbReference>
<feature type="region of interest" description="Disordered" evidence="10">
    <location>
        <begin position="83"/>
        <end position="116"/>
    </location>
</feature>
<feature type="compositionally biased region" description="Low complexity" evidence="10">
    <location>
        <begin position="83"/>
        <end position="94"/>
    </location>
</feature>
<comment type="cofactor">
    <cofactor evidence="1">
        <name>Mg(2+)</name>
        <dbReference type="ChEBI" id="CHEBI:18420"/>
    </cofactor>
</comment>
<evidence type="ECO:0000256" key="3">
    <source>
        <dbReference type="ARBA" id="ARBA00009595"/>
    </source>
</evidence>
<dbReference type="Proteomes" id="UP001165090">
    <property type="component" value="Unassembled WGS sequence"/>
</dbReference>
<keyword evidence="13" id="KW-1185">Reference proteome</keyword>
<dbReference type="PANTHER" id="PTHR42904:SF6">
    <property type="entry name" value="NAD-CAPPED RNA HYDROLASE NUDT12"/>
    <property type="match status" value="1"/>
</dbReference>
<dbReference type="InterPro" id="IPR050241">
    <property type="entry name" value="NAD-cap_RNA_hydrolase_NudC"/>
</dbReference>